<dbReference type="Pfam" id="PF12804">
    <property type="entry name" value="NTP_transf_3"/>
    <property type="match status" value="1"/>
</dbReference>
<dbReference type="HAMAP" id="MF_00316">
    <property type="entry name" value="MobA"/>
    <property type="match status" value="1"/>
</dbReference>
<feature type="binding site" evidence="8">
    <location>
        <position position="68"/>
    </location>
    <ligand>
        <name>GTP</name>
        <dbReference type="ChEBI" id="CHEBI:37565"/>
    </ligand>
</feature>
<reference evidence="10 11" key="1">
    <citation type="journal article" date="2014" name="Genome Biol. Evol.">
        <title>Comparative Genomics of the Campylobacter lari Group.</title>
        <authorList>
            <person name="Miller W.G."/>
            <person name="Yee E."/>
            <person name="Chapman M.H."/>
            <person name="Smith T.P."/>
            <person name="Bono J.L."/>
            <person name="Huynh S."/>
            <person name="Parker C.T."/>
            <person name="Vandamme P."/>
            <person name="Luong K."/>
            <person name="Korlach J."/>
        </authorList>
    </citation>
    <scope>NUCLEOTIDE SEQUENCE [LARGE SCALE GENOMIC DNA]</scope>
    <source>
        <strain evidence="10 11">LMG 24374</strain>
    </source>
</reference>
<accession>A0A0A8HD18</accession>
<dbReference type="HOGENOM" id="CLU_055597_2_2_7"/>
<protein>
    <recommendedName>
        <fullName evidence="8">Probable molybdenum cofactor guanylyltransferase</fullName>
        <shortName evidence="8">MoCo guanylyltransferase</shortName>
        <ecNumber evidence="8">2.7.7.77</ecNumber>
    </recommendedName>
    <alternativeName>
        <fullName evidence="8">GTP:molybdopterin guanylyltransferase</fullName>
    </alternativeName>
    <alternativeName>
        <fullName evidence="8">Mo-MPT guanylyltransferase</fullName>
    </alternativeName>
    <alternativeName>
        <fullName evidence="8">Molybdopterin guanylyltransferase</fullName>
    </alternativeName>
    <alternativeName>
        <fullName evidence="8">Molybdopterin-guanine dinucleotide synthase</fullName>
        <shortName evidence="8">MGD synthase</shortName>
    </alternativeName>
</protein>
<comment type="similarity">
    <text evidence="8">Belongs to the MobA family.</text>
</comment>
<evidence type="ECO:0000256" key="1">
    <source>
        <dbReference type="ARBA" id="ARBA00022490"/>
    </source>
</evidence>
<dbReference type="GO" id="GO:0046872">
    <property type="term" value="F:metal ion binding"/>
    <property type="evidence" value="ECO:0007669"/>
    <property type="project" value="UniProtKB-KW"/>
</dbReference>
<organism evidence="10 11">
    <name type="scientific">Campylobacter subantarcticus LMG 24374</name>
    <dbReference type="NCBI Taxonomy" id="1388751"/>
    <lineage>
        <taxon>Bacteria</taxon>
        <taxon>Pseudomonadati</taxon>
        <taxon>Campylobacterota</taxon>
        <taxon>Epsilonproteobacteria</taxon>
        <taxon>Campylobacterales</taxon>
        <taxon>Campylobacteraceae</taxon>
        <taxon>Campylobacter</taxon>
    </lineage>
</organism>
<dbReference type="OrthoDB" id="9788394at2"/>
<comment type="function">
    <text evidence="8">Transfers a GMP moiety from GTP to Mo-molybdopterin (Mo-MPT) cofactor (Moco or molybdenum cofactor) to form Mo-molybdopterin guanine dinucleotide (Mo-MGD) cofactor.</text>
</comment>
<dbReference type="PANTHER" id="PTHR19136">
    <property type="entry name" value="MOLYBDENUM COFACTOR GUANYLYLTRANSFERASE"/>
    <property type="match status" value="1"/>
</dbReference>
<feature type="binding site" evidence="8">
    <location>
        <begin position="12"/>
        <end position="14"/>
    </location>
    <ligand>
        <name>GTP</name>
        <dbReference type="ChEBI" id="CHEBI:37565"/>
    </ligand>
</feature>
<dbReference type="EMBL" id="CP007772">
    <property type="protein sequence ID" value="AJC91550.1"/>
    <property type="molecule type" value="Genomic_DNA"/>
</dbReference>
<dbReference type="InterPro" id="IPR029044">
    <property type="entry name" value="Nucleotide-diphossugar_trans"/>
</dbReference>
<feature type="binding site" evidence="8">
    <location>
        <position position="24"/>
    </location>
    <ligand>
        <name>GTP</name>
        <dbReference type="ChEBI" id="CHEBI:37565"/>
    </ligand>
</feature>
<proteinExistence type="inferred from homology"/>
<dbReference type="KEGG" id="csm:CSUB8521_1749"/>
<keyword evidence="4 8" id="KW-0547">Nucleotide-binding</keyword>
<dbReference type="Proteomes" id="UP000031135">
    <property type="component" value="Chromosome"/>
</dbReference>
<comment type="catalytic activity">
    <reaction evidence="8">
        <text>Mo-molybdopterin + GTP + H(+) = Mo-molybdopterin guanine dinucleotide + diphosphate</text>
        <dbReference type="Rhea" id="RHEA:34243"/>
        <dbReference type="ChEBI" id="CHEBI:15378"/>
        <dbReference type="ChEBI" id="CHEBI:33019"/>
        <dbReference type="ChEBI" id="CHEBI:37565"/>
        <dbReference type="ChEBI" id="CHEBI:71302"/>
        <dbReference type="ChEBI" id="CHEBI:71310"/>
        <dbReference type="EC" id="2.7.7.77"/>
    </reaction>
</comment>
<evidence type="ECO:0000256" key="4">
    <source>
        <dbReference type="ARBA" id="ARBA00022741"/>
    </source>
</evidence>
<evidence type="ECO:0000256" key="3">
    <source>
        <dbReference type="ARBA" id="ARBA00022723"/>
    </source>
</evidence>
<keyword evidence="5 8" id="KW-0460">Magnesium</keyword>
<gene>
    <name evidence="8 10" type="primary">mobA</name>
    <name evidence="10" type="ORF">CSUB8521_1749</name>
</gene>
<evidence type="ECO:0000256" key="7">
    <source>
        <dbReference type="ARBA" id="ARBA00023150"/>
    </source>
</evidence>
<dbReference type="CDD" id="cd02503">
    <property type="entry name" value="MobA"/>
    <property type="match status" value="1"/>
</dbReference>
<evidence type="ECO:0000256" key="5">
    <source>
        <dbReference type="ARBA" id="ARBA00022842"/>
    </source>
</evidence>
<keyword evidence="1 8" id="KW-0963">Cytoplasm</keyword>
<sequence>MSEKISYPCVILCGGKSSRMGEDKSLLQVDDRNLTLYQYEKMLEIFTHVFISTKENKFHQQNLALILDDNPDIYSPLVALNSILKHFQNTYVFILSVDTPNISKKSIYMLFHQLKSQNILLASTKEHKHYLCGFYHTKVLEQSLQFIQENNHKLALFCSQMKAEFVSFKNEEEFINLNYFSEYEKWRHLKLKT</sequence>
<feature type="binding site" evidence="8">
    <location>
        <position position="98"/>
    </location>
    <ligand>
        <name>GTP</name>
        <dbReference type="ChEBI" id="CHEBI:37565"/>
    </ligand>
</feature>
<comment type="cofactor">
    <cofactor evidence="8">
        <name>Mg(2+)</name>
        <dbReference type="ChEBI" id="CHEBI:18420"/>
    </cofactor>
</comment>
<dbReference type="PANTHER" id="PTHR19136:SF81">
    <property type="entry name" value="MOLYBDENUM COFACTOR GUANYLYLTRANSFERASE"/>
    <property type="match status" value="1"/>
</dbReference>
<evidence type="ECO:0000259" key="9">
    <source>
        <dbReference type="Pfam" id="PF12804"/>
    </source>
</evidence>
<dbReference type="AlphaFoldDB" id="A0A0A8HD18"/>
<comment type="caution">
    <text evidence="8">Lacks conserved residue(s) required for the propagation of feature annotation.</text>
</comment>
<evidence type="ECO:0000256" key="2">
    <source>
        <dbReference type="ARBA" id="ARBA00022679"/>
    </source>
</evidence>
<dbReference type="GO" id="GO:0061603">
    <property type="term" value="F:molybdenum cofactor guanylyltransferase activity"/>
    <property type="evidence" value="ECO:0007669"/>
    <property type="project" value="UniProtKB-EC"/>
</dbReference>
<comment type="domain">
    <text evidence="8">The N-terminal domain determines nucleotide recognition and specific binding, while the C-terminal domain determines the specific binding to the target protein.</text>
</comment>
<dbReference type="EC" id="2.7.7.77" evidence="8"/>
<evidence type="ECO:0000256" key="8">
    <source>
        <dbReference type="HAMAP-Rule" id="MF_00316"/>
    </source>
</evidence>
<dbReference type="RefSeq" id="WP_039664700.1">
    <property type="nucleotide sequence ID" value="NZ_CP007772.1"/>
</dbReference>
<keyword evidence="7 8" id="KW-0501">Molybdenum cofactor biosynthesis</keyword>
<evidence type="ECO:0000313" key="10">
    <source>
        <dbReference type="EMBL" id="AJC91550.1"/>
    </source>
</evidence>
<keyword evidence="6 8" id="KW-0342">GTP-binding</keyword>
<feature type="binding site" evidence="8">
    <location>
        <position position="98"/>
    </location>
    <ligand>
        <name>Mg(2+)</name>
        <dbReference type="ChEBI" id="CHEBI:18420"/>
    </ligand>
</feature>
<keyword evidence="3 8" id="KW-0479">Metal-binding</keyword>
<evidence type="ECO:0000256" key="6">
    <source>
        <dbReference type="ARBA" id="ARBA00023134"/>
    </source>
</evidence>
<dbReference type="Gene3D" id="3.90.550.10">
    <property type="entry name" value="Spore Coat Polysaccharide Biosynthesis Protein SpsA, Chain A"/>
    <property type="match status" value="1"/>
</dbReference>
<dbReference type="GO" id="GO:0005737">
    <property type="term" value="C:cytoplasm"/>
    <property type="evidence" value="ECO:0007669"/>
    <property type="project" value="UniProtKB-SubCell"/>
</dbReference>
<dbReference type="GO" id="GO:0005525">
    <property type="term" value="F:GTP binding"/>
    <property type="evidence" value="ECO:0007669"/>
    <property type="project" value="UniProtKB-UniRule"/>
</dbReference>
<name>A0A0A8HD18_9BACT</name>
<dbReference type="SUPFAM" id="SSF53448">
    <property type="entry name" value="Nucleotide-diphospho-sugar transferases"/>
    <property type="match status" value="1"/>
</dbReference>
<dbReference type="InterPro" id="IPR025877">
    <property type="entry name" value="MobA-like_NTP_Trfase"/>
</dbReference>
<feature type="domain" description="MobA-like NTP transferase" evidence="9">
    <location>
        <begin position="9"/>
        <end position="151"/>
    </location>
</feature>
<keyword evidence="2 8" id="KW-0808">Transferase</keyword>
<comment type="subcellular location">
    <subcellularLocation>
        <location evidence="8">Cytoplasm</location>
    </subcellularLocation>
</comment>
<dbReference type="InterPro" id="IPR013482">
    <property type="entry name" value="Molybde_CF_guanTrfase"/>
</dbReference>
<dbReference type="GO" id="GO:1902758">
    <property type="term" value="P:bis(molybdopterin guanine dinucleotide)molybdenum biosynthetic process"/>
    <property type="evidence" value="ECO:0007669"/>
    <property type="project" value="TreeGrafter"/>
</dbReference>
<evidence type="ECO:0000313" key="11">
    <source>
        <dbReference type="Proteomes" id="UP000031135"/>
    </source>
</evidence>
<keyword evidence="10" id="KW-0548">Nucleotidyltransferase</keyword>